<dbReference type="Gene3D" id="3.40.50.1820">
    <property type="entry name" value="alpha/beta hydrolase"/>
    <property type="match status" value="1"/>
</dbReference>
<dbReference type="RefSeq" id="WP_063742647.1">
    <property type="nucleotide sequence ID" value="NZ_CP059075.1"/>
</dbReference>
<dbReference type="SUPFAM" id="SSF53474">
    <property type="entry name" value="alpha/beta-Hydrolases"/>
    <property type="match status" value="1"/>
</dbReference>
<protein>
    <submittedName>
        <fullName evidence="4">Alpha/beta fold hydrolase</fullName>
    </submittedName>
</protein>
<accession>A0A7U2R8A6</accession>
<feature type="domain" description="GPI inositol-deacylase PGAP1-like alpha/beta" evidence="2">
    <location>
        <begin position="69"/>
        <end position="230"/>
    </location>
</feature>
<feature type="domain" description="Secretion system C-terminal sorting" evidence="3">
    <location>
        <begin position="515"/>
        <end position="583"/>
    </location>
</feature>
<gene>
    <name evidence="4" type="ORF">H0H26_07240</name>
</gene>
<dbReference type="Gene3D" id="2.60.120.380">
    <property type="match status" value="1"/>
</dbReference>
<dbReference type="AlphaFoldDB" id="A0A7U2R8A6"/>
<dbReference type="Pfam" id="PF07819">
    <property type="entry name" value="PGAP1"/>
    <property type="match status" value="1"/>
</dbReference>
<proteinExistence type="predicted"/>
<keyword evidence="4" id="KW-0378">Hydrolase</keyword>
<dbReference type="EMBL" id="CP059075">
    <property type="protein sequence ID" value="QRE02718.1"/>
    <property type="molecule type" value="Genomic_DNA"/>
</dbReference>
<organism evidence="4 5">
    <name type="scientific">Flavobacterium psychrophilum</name>
    <dbReference type="NCBI Taxonomy" id="96345"/>
    <lineage>
        <taxon>Bacteria</taxon>
        <taxon>Pseudomonadati</taxon>
        <taxon>Bacteroidota</taxon>
        <taxon>Flavobacteriia</taxon>
        <taxon>Flavobacteriales</taxon>
        <taxon>Flavobacteriaceae</taxon>
        <taxon>Flavobacterium</taxon>
    </lineage>
</organism>
<evidence type="ECO:0000313" key="4">
    <source>
        <dbReference type="EMBL" id="QRE02718.1"/>
    </source>
</evidence>
<dbReference type="InterPro" id="IPR029058">
    <property type="entry name" value="AB_hydrolase_fold"/>
</dbReference>
<name>A0A7U2R8A6_FLAPS</name>
<dbReference type="GO" id="GO:0016788">
    <property type="term" value="F:hydrolase activity, acting on ester bonds"/>
    <property type="evidence" value="ECO:0007669"/>
    <property type="project" value="InterPro"/>
</dbReference>
<reference evidence="4 5" key="1">
    <citation type="submission" date="2020-07" db="EMBL/GenBank/DDBJ databases">
        <title>Genomic characterization of Flavobacterium psychrophilum strains.</title>
        <authorList>
            <person name="Castillo D."/>
            <person name="Jorgensen J."/>
            <person name="Middelboe M."/>
        </authorList>
    </citation>
    <scope>NUCLEOTIDE SEQUENCE [LARGE SCALE GENOMIC DNA]</scope>
    <source>
        <strain evidence="4 5">FPS-R7</strain>
    </source>
</reference>
<dbReference type="SUPFAM" id="SSF89260">
    <property type="entry name" value="Collagen-binding domain"/>
    <property type="match status" value="1"/>
</dbReference>
<dbReference type="InterPro" id="IPR012908">
    <property type="entry name" value="PGAP1-ab_dom-like"/>
</dbReference>
<dbReference type="InterPro" id="IPR026444">
    <property type="entry name" value="Secre_tail"/>
</dbReference>
<evidence type="ECO:0000313" key="5">
    <source>
        <dbReference type="Proteomes" id="UP000596329"/>
    </source>
</evidence>
<keyword evidence="1" id="KW-0732">Signal</keyword>
<evidence type="ECO:0000259" key="2">
    <source>
        <dbReference type="Pfam" id="PF07819"/>
    </source>
</evidence>
<dbReference type="NCBIfam" id="TIGR04183">
    <property type="entry name" value="Por_Secre_tail"/>
    <property type="match status" value="1"/>
</dbReference>
<dbReference type="Proteomes" id="UP000596329">
    <property type="component" value="Chromosome"/>
</dbReference>
<sequence length="585" mass="64855">MKKNTFKTILLLVFLCSKSFSQDKEFQLKPRPNDFQYFQNSGDSIITLKTPNIINTNKTTATLSKLPYPIIFIHGLNSNSETWNLTSNYFDAQYAYTFGGRFDFCLNADSNNSIANKKFYPTPGADIAAFETTIIANADYYYVNFNVNPNGSIGTTTLSNQAAIAKQGIAIKKVIERVLALTGKDKVMLVGHSMGGLASREYIQNPSNWQADGRHHVAKLLTAGTPNGGSNASDNILAGLVGTDVSSEAIRDLKSAYYYSGEGSHFLFGGSEIQNSTSMSDNSYSPNFYNVDINCNGILGEKIIGLNQKPIDNLIDFSNIIGRITNGIGTNLSTDGIVAEPSSKLNQYYPSLTYPAKVFYFNSRYDLIENHTELPSKYYELMQGLDEPNFKELAYIVNTNKKYIGYTTVQNPVEADKDFYKFTISENSNAIVSVSSITTSAMNGTILDDLGHPVGSVQNNNSTTLNFTRVLTPGNYFLKLVSTNPTNTNYQIPYQFAINTTLSSDESNFLTFNYYPNPVKDILNLEHVNLTKASIYSLLGQLIDVKNFDNNSISKTIDLSSLKSGIYIVVFENDNQQKTIKIIKE</sequence>
<evidence type="ECO:0000256" key="1">
    <source>
        <dbReference type="ARBA" id="ARBA00022729"/>
    </source>
</evidence>
<dbReference type="Pfam" id="PF18962">
    <property type="entry name" value="Por_Secre_tail"/>
    <property type="match status" value="1"/>
</dbReference>
<evidence type="ECO:0000259" key="3">
    <source>
        <dbReference type="Pfam" id="PF18962"/>
    </source>
</evidence>